<dbReference type="EMBL" id="AMQM01008982">
    <property type="status" value="NOT_ANNOTATED_CDS"/>
    <property type="molecule type" value="Genomic_DNA"/>
</dbReference>
<reference evidence="1 3" key="2">
    <citation type="journal article" date="2013" name="Nature">
        <title>Insights into bilaterian evolution from three spiralian genomes.</title>
        <authorList>
            <person name="Simakov O."/>
            <person name="Marletaz F."/>
            <person name="Cho S.J."/>
            <person name="Edsinger-Gonzales E."/>
            <person name="Havlak P."/>
            <person name="Hellsten U."/>
            <person name="Kuo D.H."/>
            <person name="Larsson T."/>
            <person name="Lv J."/>
            <person name="Arendt D."/>
            <person name="Savage R."/>
            <person name="Osoegawa K."/>
            <person name="de Jong P."/>
            <person name="Grimwood J."/>
            <person name="Chapman J.A."/>
            <person name="Shapiro H."/>
            <person name="Aerts A."/>
            <person name="Otillar R.P."/>
            <person name="Terry A.Y."/>
            <person name="Boore J.L."/>
            <person name="Grigoriev I.V."/>
            <person name="Lindberg D.R."/>
            <person name="Seaver E.C."/>
            <person name="Weisblat D.A."/>
            <person name="Putnam N.H."/>
            <person name="Rokhsar D.S."/>
        </authorList>
    </citation>
    <scope>NUCLEOTIDE SEQUENCE</scope>
</reference>
<dbReference type="InParanoid" id="T1FK59"/>
<evidence type="ECO:0000313" key="3">
    <source>
        <dbReference type="Proteomes" id="UP000015101"/>
    </source>
</evidence>
<dbReference type="RefSeq" id="XP_009011591.1">
    <property type="nucleotide sequence ID" value="XM_009013343.1"/>
</dbReference>
<dbReference type="KEGG" id="hro:HELRODRAFT_183760"/>
<gene>
    <name evidence="2" type="primary">20209208</name>
    <name evidence="1" type="ORF">HELRODRAFT_183760</name>
</gene>
<evidence type="ECO:0000313" key="1">
    <source>
        <dbReference type="EMBL" id="ESO10295.1"/>
    </source>
</evidence>
<sequence>MATDSSDLPSEKQLENVEKLMNLELRTLFVSRHEYRIYTKDVEFENKWNPSEPESTKHIELQSTFYVNNKGYVYKHKLERTYIHVPGRNLVKNTRRALTLFQK</sequence>
<dbReference type="AlphaFoldDB" id="T1FK59"/>
<dbReference type="Proteomes" id="UP000015101">
    <property type="component" value="Unassembled WGS sequence"/>
</dbReference>
<accession>T1FK59</accession>
<evidence type="ECO:0000313" key="2">
    <source>
        <dbReference type="EnsemblMetazoa" id="HelroP183760"/>
    </source>
</evidence>
<dbReference type="GeneID" id="20209208"/>
<protein>
    <submittedName>
        <fullName evidence="1 2">Uncharacterized protein</fullName>
    </submittedName>
</protein>
<name>T1FK59_HELRO</name>
<organism evidence="2 3">
    <name type="scientific">Helobdella robusta</name>
    <name type="common">Californian leech</name>
    <dbReference type="NCBI Taxonomy" id="6412"/>
    <lineage>
        <taxon>Eukaryota</taxon>
        <taxon>Metazoa</taxon>
        <taxon>Spiralia</taxon>
        <taxon>Lophotrochozoa</taxon>
        <taxon>Annelida</taxon>
        <taxon>Clitellata</taxon>
        <taxon>Hirudinea</taxon>
        <taxon>Rhynchobdellida</taxon>
        <taxon>Glossiphoniidae</taxon>
        <taxon>Helobdella</taxon>
    </lineage>
</organism>
<reference evidence="3" key="1">
    <citation type="submission" date="2012-12" db="EMBL/GenBank/DDBJ databases">
        <authorList>
            <person name="Hellsten U."/>
            <person name="Grimwood J."/>
            <person name="Chapman J.A."/>
            <person name="Shapiro H."/>
            <person name="Aerts A."/>
            <person name="Otillar R.P."/>
            <person name="Terry A.Y."/>
            <person name="Boore J.L."/>
            <person name="Simakov O."/>
            <person name="Marletaz F."/>
            <person name="Cho S.-J."/>
            <person name="Edsinger-Gonzales E."/>
            <person name="Havlak P."/>
            <person name="Kuo D.-H."/>
            <person name="Larsson T."/>
            <person name="Lv J."/>
            <person name="Arendt D."/>
            <person name="Savage R."/>
            <person name="Osoegawa K."/>
            <person name="de Jong P."/>
            <person name="Lindberg D.R."/>
            <person name="Seaver E.C."/>
            <person name="Weisblat D.A."/>
            <person name="Putnam N.H."/>
            <person name="Grigoriev I.V."/>
            <person name="Rokhsar D.S."/>
        </authorList>
    </citation>
    <scope>NUCLEOTIDE SEQUENCE</scope>
</reference>
<proteinExistence type="predicted"/>
<dbReference type="CTD" id="20209208"/>
<dbReference type="HOGENOM" id="CLU_2266595_0_0_1"/>
<reference evidence="2" key="3">
    <citation type="submission" date="2015-06" db="UniProtKB">
        <authorList>
            <consortium name="EnsemblMetazoa"/>
        </authorList>
    </citation>
    <scope>IDENTIFICATION</scope>
</reference>
<dbReference type="EnsemblMetazoa" id="HelroT183760">
    <property type="protein sequence ID" value="HelroP183760"/>
    <property type="gene ID" value="HelroG183760"/>
</dbReference>
<dbReference type="EMBL" id="KB095895">
    <property type="protein sequence ID" value="ESO10295.1"/>
    <property type="molecule type" value="Genomic_DNA"/>
</dbReference>
<keyword evidence="3" id="KW-1185">Reference proteome</keyword>